<keyword evidence="2" id="KW-1133">Transmembrane helix</keyword>
<feature type="transmembrane region" description="Helical" evidence="2">
    <location>
        <begin position="12"/>
        <end position="30"/>
    </location>
</feature>
<organism evidence="3 4">
    <name type="scientific">Aspergillus mulundensis</name>
    <dbReference type="NCBI Taxonomy" id="1810919"/>
    <lineage>
        <taxon>Eukaryota</taxon>
        <taxon>Fungi</taxon>
        <taxon>Dikarya</taxon>
        <taxon>Ascomycota</taxon>
        <taxon>Pezizomycotina</taxon>
        <taxon>Eurotiomycetes</taxon>
        <taxon>Eurotiomycetidae</taxon>
        <taxon>Eurotiales</taxon>
        <taxon>Aspergillaceae</taxon>
        <taxon>Aspergillus</taxon>
        <taxon>Aspergillus subgen. Nidulantes</taxon>
    </lineage>
</organism>
<dbReference type="InterPro" id="IPR022185">
    <property type="entry name" value="DUF3712"/>
</dbReference>
<keyword evidence="2" id="KW-0472">Membrane</keyword>
<dbReference type="EMBL" id="PVWQ01000005">
    <property type="protein sequence ID" value="RDW81569.1"/>
    <property type="molecule type" value="Genomic_DNA"/>
</dbReference>
<evidence type="ECO:0000256" key="2">
    <source>
        <dbReference type="SAM" id="Phobius"/>
    </source>
</evidence>
<dbReference type="InterPro" id="IPR046368">
    <property type="entry name" value="Tag1"/>
</dbReference>
<protein>
    <recommendedName>
        <fullName evidence="5">MARVEL domain-containing protein</fullName>
    </recommendedName>
</protein>
<dbReference type="PANTHER" id="PTHR35895:SF2">
    <property type="match status" value="1"/>
</dbReference>
<name>A0A3D8S5K1_9EURO</name>
<evidence type="ECO:0008006" key="5">
    <source>
        <dbReference type="Google" id="ProtNLM"/>
    </source>
</evidence>
<evidence type="ECO:0000256" key="1">
    <source>
        <dbReference type="SAM" id="MobiDB-lite"/>
    </source>
</evidence>
<reference evidence="3 4" key="1">
    <citation type="journal article" date="2018" name="IMA Fungus">
        <title>IMA Genome-F 9: Draft genome sequence of Annulohypoxylon stygium, Aspergillus mulundensis, Berkeleyomyces basicola (syn. Thielaviopsis basicola), Ceratocystis smalleyi, two Cercospora beticola strains, Coleophoma cylindrospora, Fusarium fracticaudum, Phialophora cf. hyalina, and Morchella septimelata.</title>
        <authorList>
            <person name="Wingfield B.D."/>
            <person name="Bills G.F."/>
            <person name="Dong Y."/>
            <person name="Huang W."/>
            <person name="Nel W.J."/>
            <person name="Swalarsk-Parry B.S."/>
            <person name="Vaghefi N."/>
            <person name="Wilken P.M."/>
            <person name="An Z."/>
            <person name="de Beer Z.W."/>
            <person name="De Vos L."/>
            <person name="Chen L."/>
            <person name="Duong T.A."/>
            <person name="Gao Y."/>
            <person name="Hammerbacher A."/>
            <person name="Kikkert J.R."/>
            <person name="Li Y."/>
            <person name="Li H."/>
            <person name="Li K."/>
            <person name="Li Q."/>
            <person name="Liu X."/>
            <person name="Ma X."/>
            <person name="Naidoo K."/>
            <person name="Pethybridge S.J."/>
            <person name="Sun J."/>
            <person name="Steenkamp E.T."/>
            <person name="van der Nest M.A."/>
            <person name="van Wyk S."/>
            <person name="Wingfield M.J."/>
            <person name="Xiong C."/>
            <person name="Yue Q."/>
            <person name="Zhang X."/>
        </authorList>
    </citation>
    <scope>NUCLEOTIDE SEQUENCE [LARGE SCALE GENOMIC DNA]</scope>
    <source>
        <strain evidence="3 4">DSM 5745</strain>
    </source>
</reference>
<dbReference type="Proteomes" id="UP000256690">
    <property type="component" value="Unassembled WGS sequence"/>
</dbReference>
<dbReference type="RefSeq" id="XP_026604622.1">
    <property type="nucleotide sequence ID" value="XM_026747142.1"/>
</dbReference>
<feature type="transmembrane region" description="Helical" evidence="2">
    <location>
        <begin position="42"/>
        <end position="59"/>
    </location>
</feature>
<proteinExistence type="predicted"/>
<sequence length="551" mass="60129">MRLISSLTTLSLISRGVILISSIITIGINAKLLTNTTWANDLLIYTIVISSLSVLACLVPPRPNFLYDAFWALATALCPGFALSIQFTDSPCYGFRPADQSKVSCATYKAGTAFVFLMALGWGCSAFLGLLQIMGVVFNVGKNARQSVAVESNQEPMQVPPKGEGEVRKKNESAVQPVEKQKQVSEKKQRSKINIIYAIPAFATYLLNKIPVPPLQLSLMAPTNNSIQFSAFTEIRVPEGLKIQLDSTHVEVFRPRPDTDDQVPPALARVELPKQRFKGKQRVTFTNQTMQLGDVDEFARLIEDAAYNPMMRVAMRAKTKARMAGLKSSLDIVKEVAFPGFNNFQALQVRNFSIGERDEQGNNIYVELVIANPTPASMTLGDVTLSILAANNIIGSATTSINNLTPGSNSLRIRAALNGTALERDIGDIVKEQIPYLREGNIKLTASGQSVVYEDQHLEYWERAFQAIRISVTKPVWELVEMALSSLNGNEEDGGRGLEIPGVGQGGRRAVEGLVDRILGDASNVREDQEDGFAEELGVKVLGLLGALGIV</sequence>
<feature type="region of interest" description="Disordered" evidence="1">
    <location>
        <begin position="150"/>
        <end position="183"/>
    </location>
</feature>
<accession>A0A3D8S5K1</accession>
<comment type="caution">
    <text evidence="3">The sequence shown here is derived from an EMBL/GenBank/DDBJ whole genome shotgun (WGS) entry which is preliminary data.</text>
</comment>
<dbReference type="GO" id="GO:0000329">
    <property type="term" value="C:fungal-type vacuole membrane"/>
    <property type="evidence" value="ECO:0007669"/>
    <property type="project" value="InterPro"/>
</dbReference>
<feature type="transmembrane region" description="Helical" evidence="2">
    <location>
        <begin position="66"/>
        <end position="87"/>
    </location>
</feature>
<dbReference type="Pfam" id="PF12505">
    <property type="entry name" value="DUF3712"/>
    <property type="match status" value="1"/>
</dbReference>
<evidence type="ECO:0000313" key="4">
    <source>
        <dbReference type="Proteomes" id="UP000256690"/>
    </source>
</evidence>
<gene>
    <name evidence="3" type="ORF">DSM5745_05126</name>
</gene>
<feature type="compositionally biased region" description="Basic and acidic residues" evidence="1">
    <location>
        <begin position="163"/>
        <end position="172"/>
    </location>
</feature>
<dbReference type="OrthoDB" id="10039566at2759"/>
<dbReference type="GeneID" id="38115496"/>
<dbReference type="AlphaFoldDB" id="A0A3D8S5K1"/>
<dbReference type="PANTHER" id="PTHR35895">
    <property type="entry name" value="CHROMOSOME 16, WHOLE GENOME SHOTGUN SEQUENCE"/>
    <property type="match status" value="1"/>
</dbReference>
<evidence type="ECO:0000313" key="3">
    <source>
        <dbReference type="EMBL" id="RDW81569.1"/>
    </source>
</evidence>
<keyword evidence="4" id="KW-1185">Reference proteome</keyword>
<keyword evidence="2" id="KW-0812">Transmembrane</keyword>
<feature type="transmembrane region" description="Helical" evidence="2">
    <location>
        <begin position="113"/>
        <end position="138"/>
    </location>
</feature>